<keyword evidence="4" id="KW-1185">Reference proteome</keyword>
<feature type="compositionally biased region" description="Polar residues" evidence="1">
    <location>
        <begin position="145"/>
        <end position="156"/>
    </location>
</feature>
<reference evidence="3 4" key="1">
    <citation type="journal article" date="2012" name="BMC Genomics">
        <title>Comparative genomics of the white-rot fungi, Phanerochaete carnosa and P. chrysosporium, to elucidate the genetic basis of the distinct wood types they colonize.</title>
        <authorList>
            <person name="Suzuki H."/>
            <person name="MacDonald J."/>
            <person name="Syed K."/>
            <person name="Salamov A."/>
            <person name="Hori C."/>
            <person name="Aerts A."/>
            <person name="Henrissat B."/>
            <person name="Wiebenga A."/>
            <person name="vanKuyk P.A."/>
            <person name="Barry K."/>
            <person name="Lindquist E."/>
            <person name="LaButti K."/>
            <person name="Lapidus A."/>
            <person name="Lucas S."/>
            <person name="Coutinho P."/>
            <person name="Gong Y."/>
            <person name="Samejima M."/>
            <person name="Mahadevan R."/>
            <person name="Abou-Zaid M."/>
            <person name="de Vries R.P."/>
            <person name="Igarashi K."/>
            <person name="Yadav J.S."/>
            <person name="Grigoriev I.V."/>
            <person name="Master E.R."/>
        </authorList>
    </citation>
    <scope>NUCLEOTIDE SEQUENCE [LARGE SCALE GENOMIC DNA]</scope>
    <source>
        <strain evidence="3 4">HHB-10118-sp</strain>
    </source>
</reference>
<evidence type="ECO:0000256" key="2">
    <source>
        <dbReference type="SAM" id="Phobius"/>
    </source>
</evidence>
<dbReference type="InParanoid" id="K5V793"/>
<evidence type="ECO:0000313" key="3">
    <source>
        <dbReference type="EMBL" id="EKM58636.1"/>
    </source>
</evidence>
<keyword evidence="2" id="KW-0472">Membrane</keyword>
<dbReference type="OrthoDB" id="4748970at2759"/>
<sequence>FNVLSDLSNRDIVGGLDPLASFDENPSDISITEECDPAECNVPNGSGPIAFNEHYMSVIGSANSQAPISIMPPPYDNAPSPSAYDHTFTASSNGACDDRSRALSPSSDIPPNSPPPNSLTQNFESMRFESPSWSTSRLPPDGHSSPAQRQKKTGSLPQFVIPVALSPATAVRDEPPTINASDDSMQTGPQLHIVPTMPISSGDGVTQSVPMLQQGVCYLLMVFCFALATFPSVSSTLRKWSQA</sequence>
<dbReference type="Proteomes" id="UP000008370">
    <property type="component" value="Unassembled WGS sequence"/>
</dbReference>
<evidence type="ECO:0000313" key="4">
    <source>
        <dbReference type="Proteomes" id="UP000008370"/>
    </source>
</evidence>
<keyword evidence="2" id="KW-0812">Transmembrane</keyword>
<protein>
    <submittedName>
        <fullName evidence="3">Uncharacterized protein</fullName>
    </submittedName>
</protein>
<keyword evidence="2" id="KW-1133">Transmembrane helix</keyword>
<dbReference type="EMBL" id="JH930470">
    <property type="protein sequence ID" value="EKM58636.1"/>
    <property type="molecule type" value="Genomic_DNA"/>
</dbReference>
<gene>
    <name evidence="3" type="ORF">PHACADRAFT_88781</name>
</gene>
<accession>K5V793</accession>
<name>K5V793_PHACS</name>
<feature type="non-terminal residue" evidence="3">
    <location>
        <position position="1"/>
    </location>
</feature>
<feature type="region of interest" description="Disordered" evidence="1">
    <location>
        <begin position="70"/>
        <end position="156"/>
    </location>
</feature>
<organism evidence="3 4">
    <name type="scientific">Phanerochaete carnosa (strain HHB-10118-sp)</name>
    <name type="common">White-rot fungus</name>
    <name type="synonym">Peniophora carnosa</name>
    <dbReference type="NCBI Taxonomy" id="650164"/>
    <lineage>
        <taxon>Eukaryota</taxon>
        <taxon>Fungi</taxon>
        <taxon>Dikarya</taxon>
        <taxon>Basidiomycota</taxon>
        <taxon>Agaricomycotina</taxon>
        <taxon>Agaricomycetes</taxon>
        <taxon>Polyporales</taxon>
        <taxon>Phanerochaetaceae</taxon>
        <taxon>Phanerochaete</taxon>
    </lineage>
</organism>
<dbReference type="GeneID" id="18920619"/>
<proteinExistence type="predicted"/>
<dbReference type="HOGENOM" id="CLU_057564_0_0_1"/>
<dbReference type="KEGG" id="pco:PHACADRAFT_88781"/>
<dbReference type="RefSeq" id="XP_007393940.1">
    <property type="nucleotide sequence ID" value="XM_007393878.1"/>
</dbReference>
<evidence type="ECO:0000256" key="1">
    <source>
        <dbReference type="SAM" id="MobiDB-lite"/>
    </source>
</evidence>
<dbReference type="AlphaFoldDB" id="K5V793"/>
<feature type="transmembrane region" description="Helical" evidence="2">
    <location>
        <begin position="218"/>
        <end position="237"/>
    </location>
</feature>